<name>A0A517MR27_9BACT</name>
<dbReference type="KEGG" id="amob:HG15A2_05900"/>
<dbReference type="RefSeq" id="WP_145057619.1">
    <property type="nucleotide sequence ID" value="NZ_CP036263.1"/>
</dbReference>
<keyword evidence="3" id="KW-1185">Reference proteome</keyword>
<dbReference type="Proteomes" id="UP000319852">
    <property type="component" value="Chromosome"/>
</dbReference>
<dbReference type="OrthoDB" id="277325at2"/>
<protein>
    <submittedName>
        <fullName evidence="2">Uncharacterized protein</fullName>
    </submittedName>
</protein>
<keyword evidence="1" id="KW-0732">Signal</keyword>
<proteinExistence type="predicted"/>
<reference evidence="2 3" key="1">
    <citation type="submission" date="2019-02" db="EMBL/GenBank/DDBJ databases">
        <title>Deep-cultivation of Planctomycetes and their phenomic and genomic characterization uncovers novel biology.</title>
        <authorList>
            <person name="Wiegand S."/>
            <person name="Jogler M."/>
            <person name="Boedeker C."/>
            <person name="Pinto D."/>
            <person name="Vollmers J."/>
            <person name="Rivas-Marin E."/>
            <person name="Kohn T."/>
            <person name="Peeters S.H."/>
            <person name="Heuer A."/>
            <person name="Rast P."/>
            <person name="Oberbeckmann S."/>
            <person name="Bunk B."/>
            <person name="Jeske O."/>
            <person name="Meyerdierks A."/>
            <person name="Storesund J.E."/>
            <person name="Kallscheuer N."/>
            <person name="Luecker S."/>
            <person name="Lage O.M."/>
            <person name="Pohl T."/>
            <person name="Merkel B.J."/>
            <person name="Hornburger P."/>
            <person name="Mueller R.-W."/>
            <person name="Bruemmer F."/>
            <person name="Labrenz M."/>
            <person name="Spormann A.M."/>
            <person name="Op den Camp H."/>
            <person name="Overmann J."/>
            <person name="Amann R."/>
            <person name="Jetten M.S.M."/>
            <person name="Mascher T."/>
            <person name="Medema M.H."/>
            <person name="Devos D.P."/>
            <person name="Kaster A.-K."/>
            <person name="Ovreas L."/>
            <person name="Rohde M."/>
            <person name="Galperin M.Y."/>
            <person name="Jogler C."/>
        </authorList>
    </citation>
    <scope>NUCLEOTIDE SEQUENCE [LARGE SCALE GENOMIC DNA]</scope>
    <source>
        <strain evidence="2 3">HG15A2</strain>
    </source>
</reference>
<feature type="signal peptide" evidence="1">
    <location>
        <begin position="1"/>
        <end position="22"/>
    </location>
</feature>
<evidence type="ECO:0000256" key="1">
    <source>
        <dbReference type="SAM" id="SignalP"/>
    </source>
</evidence>
<sequence length="168" mass="18554" precursor="true">MRVLICSAVLFFSLSQAGSAQTQTPSAFGRTNGYSNPAMRYFAGSRTQTPPTQTARRQPAAIQTVATSPARPQRKPFSNVTQQSNISPYLALDYQESEFAIPNYYAYVRPQLQQRQRQQRQTSQIRNLQNEVRQVAAPPGAPSATDGVANTGHATQFLNVGGYYPPLR</sequence>
<evidence type="ECO:0000313" key="3">
    <source>
        <dbReference type="Proteomes" id="UP000319852"/>
    </source>
</evidence>
<gene>
    <name evidence="2" type="ORF">HG15A2_05900</name>
</gene>
<evidence type="ECO:0000313" key="2">
    <source>
        <dbReference type="EMBL" id="QDS97329.1"/>
    </source>
</evidence>
<dbReference type="AlphaFoldDB" id="A0A517MR27"/>
<accession>A0A517MR27</accession>
<feature type="chain" id="PRO_5022239142" evidence="1">
    <location>
        <begin position="23"/>
        <end position="168"/>
    </location>
</feature>
<organism evidence="2 3">
    <name type="scientific">Adhaeretor mobilis</name>
    <dbReference type="NCBI Taxonomy" id="1930276"/>
    <lineage>
        <taxon>Bacteria</taxon>
        <taxon>Pseudomonadati</taxon>
        <taxon>Planctomycetota</taxon>
        <taxon>Planctomycetia</taxon>
        <taxon>Pirellulales</taxon>
        <taxon>Lacipirellulaceae</taxon>
        <taxon>Adhaeretor</taxon>
    </lineage>
</organism>
<dbReference type="EMBL" id="CP036263">
    <property type="protein sequence ID" value="QDS97329.1"/>
    <property type="molecule type" value="Genomic_DNA"/>
</dbReference>